<accession>A0A1I5AN61</accession>
<keyword evidence="2" id="KW-1185">Reference proteome</keyword>
<dbReference type="RefSeq" id="WP_021592533.1">
    <property type="nucleotide sequence ID" value="NZ_CP083237.1"/>
</dbReference>
<dbReference type="STRING" id="1993.SAMN04489713_102652"/>
<evidence type="ECO:0000313" key="1">
    <source>
        <dbReference type="EMBL" id="SFN63639.1"/>
    </source>
</evidence>
<evidence type="ECO:0000313" key="2">
    <source>
        <dbReference type="Proteomes" id="UP000183413"/>
    </source>
</evidence>
<dbReference type="eggNOG" id="ENOG5033TUX">
    <property type="taxonomic scope" value="Bacteria"/>
</dbReference>
<sequence length="506" mass="56213">MPVGNVGDVSFNRLISADLRQTITAVPQSLDNQWFDRDLLGEALRAGRVGRDVLEKQARRSRREYLRALLNAEKVLINRAFLYNNRQVYQDYAKKGPDQKAFREMLASGVIIPMLLSEDGPLPADGPRFQVTEGIEAWRRTAESTPMSCLRLSWDDTENALLAEEMNRTFGEFLTGFLHFKVPALQRDFGLDEEEARSALGRLKEVARWAFDELDAGRPVVRQTLYERFVVGDGGNVAQRQYDAGLPHMPIVKQLVDLKYATNLADAVDVFALTPSNSPRRTALQEGLAQIRRRRDGPTESTDADELIRLLRNLSFEDVQGLLEAVPTLDRLSLADTWRVRNEPEWHAYKTALAGVINAPSIEALADPGTGVVEISRAYLAMLRKAEEVRDDRSGGRFGGLTEIAIDIGAVTLNVLYMPGDTVAYEVAGELGSLAGTRVARVTLRLGLGRFLASRARHRIETTAQLLDMRMEDPYREARKLIGFLSGQAVGRGSGDDGADLSNEGE</sequence>
<dbReference type="AlphaFoldDB" id="A0A1I5AN61"/>
<dbReference type="InParanoid" id="A0A1I5AN61"/>
<proteinExistence type="predicted"/>
<dbReference type="EMBL" id="FOVH01000002">
    <property type="protein sequence ID" value="SFN63639.1"/>
    <property type="molecule type" value="Genomic_DNA"/>
</dbReference>
<dbReference type="Proteomes" id="UP000183413">
    <property type="component" value="Unassembled WGS sequence"/>
</dbReference>
<gene>
    <name evidence="1" type="ORF">SAMN04489713_102652</name>
</gene>
<name>A0A1I5AN61_9ACTN</name>
<protein>
    <submittedName>
        <fullName evidence="1">Uncharacterized protein</fullName>
    </submittedName>
</protein>
<organism evidence="1 2">
    <name type="scientific">Actinomadura madurae</name>
    <dbReference type="NCBI Taxonomy" id="1993"/>
    <lineage>
        <taxon>Bacteria</taxon>
        <taxon>Bacillati</taxon>
        <taxon>Actinomycetota</taxon>
        <taxon>Actinomycetes</taxon>
        <taxon>Streptosporangiales</taxon>
        <taxon>Thermomonosporaceae</taxon>
        <taxon>Actinomadura</taxon>
    </lineage>
</organism>
<dbReference type="OrthoDB" id="3322815at2"/>
<dbReference type="GeneID" id="99649569"/>
<reference evidence="1 2" key="1">
    <citation type="submission" date="2016-10" db="EMBL/GenBank/DDBJ databases">
        <authorList>
            <person name="de Groot N.N."/>
        </authorList>
    </citation>
    <scope>NUCLEOTIDE SEQUENCE [LARGE SCALE GENOMIC DNA]</scope>
    <source>
        <strain evidence="1 2">DSM 43067</strain>
    </source>
</reference>